<dbReference type="EMBL" id="VMBP01000001">
    <property type="protein sequence ID" value="TSJ64626.1"/>
    <property type="molecule type" value="Genomic_DNA"/>
</dbReference>
<dbReference type="Proteomes" id="UP000315321">
    <property type="component" value="Unassembled WGS sequence"/>
</dbReference>
<dbReference type="RefSeq" id="WP_144341781.1">
    <property type="nucleotide sequence ID" value="NZ_VMBP01000001.1"/>
</dbReference>
<keyword evidence="2" id="KW-1185">Reference proteome</keyword>
<reference evidence="1 2" key="1">
    <citation type="submission" date="2019-07" db="EMBL/GenBank/DDBJ databases">
        <authorList>
            <person name="Grouzdev D.S."/>
        </authorList>
    </citation>
    <scope>NUCLEOTIDE SEQUENCE [LARGE SCALE GENOMIC DNA]</scope>
    <source>
        <strain evidence="1 2">3C</strain>
    </source>
</reference>
<accession>A0ABY3DWS5</accession>
<name>A0ABY3DWS5_9HYPH</name>
<dbReference type="Pfam" id="PF06169">
    <property type="entry name" value="DUF982"/>
    <property type="match status" value="1"/>
</dbReference>
<evidence type="ECO:0000313" key="1">
    <source>
        <dbReference type="EMBL" id="TSJ64626.1"/>
    </source>
</evidence>
<organism evidence="1 2">
    <name type="scientific">Ancylobacter moscoviensis</name>
    <dbReference type="NCBI Taxonomy" id="2597768"/>
    <lineage>
        <taxon>Bacteria</taxon>
        <taxon>Pseudomonadati</taxon>
        <taxon>Pseudomonadota</taxon>
        <taxon>Alphaproteobacteria</taxon>
        <taxon>Hyphomicrobiales</taxon>
        <taxon>Xanthobacteraceae</taxon>
        <taxon>Ancylobacter</taxon>
    </lineage>
</organism>
<dbReference type="InterPro" id="IPR010385">
    <property type="entry name" value="DUF982"/>
</dbReference>
<sequence length="105" mass="11690">MFSDRMKPLAFGCVMLPMNYVRMDTVHVWQRDATRRSLRDVASAATFLLMNWPRAFMDTDAHRAAQLAALYALDGHIAAVSFRAAFIAAAEEAGVLVEEVLSDRA</sequence>
<gene>
    <name evidence="1" type="ORF">FO470_05045</name>
</gene>
<proteinExistence type="predicted"/>
<dbReference type="Gene3D" id="6.10.250.730">
    <property type="match status" value="1"/>
</dbReference>
<protein>
    <submittedName>
        <fullName evidence="1">DUF982 domain-containing protein</fullName>
    </submittedName>
</protein>
<comment type="caution">
    <text evidence="1">The sequence shown here is derived from an EMBL/GenBank/DDBJ whole genome shotgun (WGS) entry which is preliminary data.</text>
</comment>
<evidence type="ECO:0000313" key="2">
    <source>
        <dbReference type="Proteomes" id="UP000315321"/>
    </source>
</evidence>